<keyword evidence="3" id="KW-1185">Reference proteome</keyword>
<dbReference type="AlphaFoldDB" id="A0AAQ4E7G3"/>
<reference evidence="2 3" key="1">
    <citation type="journal article" date="2023" name="Arcadia Sci">
        <title>De novo assembly of a long-read Amblyomma americanum tick genome.</title>
        <authorList>
            <person name="Chou S."/>
            <person name="Poskanzer K.E."/>
            <person name="Rollins M."/>
            <person name="Thuy-Boun P.S."/>
        </authorList>
    </citation>
    <scope>NUCLEOTIDE SEQUENCE [LARGE SCALE GENOMIC DNA]</scope>
    <source>
        <strain evidence="2">F_SG_1</strain>
        <tissue evidence="2">Salivary glands</tissue>
    </source>
</reference>
<organism evidence="2 3">
    <name type="scientific">Amblyomma americanum</name>
    <name type="common">Lone star tick</name>
    <dbReference type="NCBI Taxonomy" id="6943"/>
    <lineage>
        <taxon>Eukaryota</taxon>
        <taxon>Metazoa</taxon>
        <taxon>Ecdysozoa</taxon>
        <taxon>Arthropoda</taxon>
        <taxon>Chelicerata</taxon>
        <taxon>Arachnida</taxon>
        <taxon>Acari</taxon>
        <taxon>Parasitiformes</taxon>
        <taxon>Ixodida</taxon>
        <taxon>Ixodoidea</taxon>
        <taxon>Ixodidae</taxon>
        <taxon>Amblyomminae</taxon>
        <taxon>Amblyomma</taxon>
    </lineage>
</organism>
<feature type="chain" id="PRO_5042954373" description="Secreted protein" evidence="1">
    <location>
        <begin position="22"/>
        <end position="155"/>
    </location>
</feature>
<dbReference type="Proteomes" id="UP001321473">
    <property type="component" value="Unassembled WGS sequence"/>
</dbReference>
<name>A0AAQ4E7G3_AMBAM</name>
<accession>A0AAQ4E7G3</accession>
<sequence>MKGLAGARILTLLSYIALLIAAEISPMDANGRIFHRKNAIPPRRTGSTKPILPVYECSWFSLALKNCSTDILRMPRYRMYYSKVTKQSFEDDFNECLKNLAYSVPDRMYCTDPISSLDQLYLLWADNIDGVLILSPLTIFKRSNSCYTCFTPLYE</sequence>
<proteinExistence type="predicted"/>
<evidence type="ECO:0008006" key="4">
    <source>
        <dbReference type="Google" id="ProtNLM"/>
    </source>
</evidence>
<protein>
    <recommendedName>
        <fullName evidence="4">Secreted protein</fullName>
    </recommendedName>
</protein>
<comment type="caution">
    <text evidence="2">The sequence shown here is derived from an EMBL/GenBank/DDBJ whole genome shotgun (WGS) entry which is preliminary data.</text>
</comment>
<evidence type="ECO:0000256" key="1">
    <source>
        <dbReference type="SAM" id="SignalP"/>
    </source>
</evidence>
<feature type="signal peptide" evidence="1">
    <location>
        <begin position="1"/>
        <end position="21"/>
    </location>
</feature>
<dbReference type="EMBL" id="JARKHS020020809">
    <property type="protein sequence ID" value="KAK8770625.1"/>
    <property type="molecule type" value="Genomic_DNA"/>
</dbReference>
<gene>
    <name evidence="2" type="ORF">V5799_012910</name>
</gene>
<evidence type="ECO:0000313" key="3">
    <source>
        <dbReference type="Proteomes" id="UP001321473"/>
    </source>
</evidence>
<keyword evidence="1" id="KW-0732">Signal</keyword>
<evidence type="ECO:0000313" key="2">
    <source>
        <dbReference type="EMBL" id="KAK8770625.1"/>
    </source>
</evidence>